<dbReference type="InterPro" id="IPR029061">
    <property type="entry name" value="THDP-binding"/>
</dbReference>
<dbReference type="Pfam" id="PF02779">
    <property type="entry name" value="Transket_pyr"/>
    <property type="match status" value="1"/>
</dbReference>
<dbReference type="SUPFAM" id="SSF52922">
    <property type="entry name" value="TK C-terminal domain-like"/>
    <property type="match status" value="1"/>
</dbReference>
<protein>
    <submittedName>
        <fullName evidence="6">Transketolase</fullName>
    </submittedName>
</protein>
<organism evidence="6 7">
    <name type="scientific">Nitratireductor aestuarii</name>
    <dbReference type="NCBI Taxonomy" id="1735103"/>
    <lineage>
        <taxon>Bacteria</taxon>
        <taxon>Pseudomonadati</taxon>
        <taxon>Pseudomonadota</taxon>
        <taxon>Alphaproteobacteria</taxon>
        <taxon>Hyphomicrobiales</taxon>
        <taxon>Phyllobacteriaceae</taxon>
        <taxon>Nitratireductor</taxon>
    </lineage>
</organism>
<dbReference type="SMART" id="SM00861">
    <property type="entry name" value="Transket_pyr"/>
    <property type="match status" value="1"/>
</dbReference>
<sequence>MMGSKGNVGQDQSTLFRGDDTELRLKDERSVRGTPAKAMPAFILGEELADLADSDPRIVVATADLANSSRTRDFANRHPERFIDFGIAERNMITAAAGMASCGLIPYVATFASFCAILGAEAIRTDCAYPRMKVRVVGHHSGISMGFYGTSHHSTEDLGMMRTIADLTVVCAADANQLRAILRASVEHPGAMYIRLGRGRDAPVYDDVPSDFAFGKAIRLREGTDLTIITTGSQVHASLAAADRLAEEGISVRVVDMHTIKPLDAEAVRSAARETGAILTVEEHNIIGGLGSAVAEVLVEEARIPFRRHGIMDEYSLIGPPAALYAHYRLDAEGVAAVARELLEGKA</sequence>
<dbReference type="EMBL" id="BMIF01000014">
    <property type="protein sequence ID" value="GGA78776.1"/>
    <property type="molecule type" value="Genomic_DNA"/>
</dbReference>
<evidence type="ECO:0000256" key="2">
    <source>
        <dbReference type="ARBA" id="ARBA00007131"/>
    </source>
</evidence>
<dbReference type="InterPro" id="IPR033248">
    <property type="entry name" value="Transketolase_C"/>
</dbReference>
<comment type="similarity">
    <text evidence="2">Belongs to the transketolase family.</text>
</comment>
<feature type="domain" description="Transketolase-like pyrimidine-binding" evidence="5">
    <location>
        <begin position="38"/>
        <end position="204"/>
    </location>
</feature>
<reference evidence="6" key="2">
    <citation type="submission" date="2020-09" db="EMBL/GenBank/DDBJ databases">
        <authorList>
            <person name="Sun Q."/>
            <person name="Zhou Y."/>
        </authorList>
    </citation>
    <scope>NUCLEOTIDE SEQUENCE</scope>
    <source>
        <strain evidence="6">CGMCC 1.15320</strain>
    </source>
</reference>
<dbReference type="SUPFAM" id="SSF52518">
    <property type="entry name" value="Thiamin diphosphate-binding fold (THDP-binding)"/>
    <property type="match status" value="1"/>
</dbReference>
<dbReference type="Gene3D" id="3.40.50.920">
    <property type="match status" value="1"/>
</dbReference>
<dbReference type="PANTHER" id="PTHR43825:SF1">
    <property type="entry name" value="TRANSKETOLASE-LIKE PYRIMIDINE-BINDING DOMAIN-CONTAINING PROTEIN"/>
    <property type="match status" value="1"/>
</dbReference>
<accession>A0A916W9T1</accession>
<proteinExistence type="inferred from homology"/>
<dbReference type="CDD" id="cd07033">
    <property type="entry name" value="TPP_PYR_DXS_TK_like"/>
    <property type="match status" value="1"/>
</dbReference>
<dbReference type="InterPro" id="IPR009014">
    <property type="entry name" value="Transketo_C/PFOR_II"/>
</dbReference>
<reference evidence="6" key="1">
    <citation type="journal article" date="2014" name="Int. J. Syst. Evol. Microbiol.">
        <title>Complete genome sequence of Corynebacterium casei LMG S-19264T (=DSM 44701T), isolated from a smear-ripened cheese.</title>
        <authorList>
            <consortium name="US DOE Joint Genome Institute (JGI-PGF)"/>
            <person name="Walter F."/>
            <person name="Albersmeier A."/>
            <person name="Kalinowski J."/>
            <person name="Ruckert C."/>
        </authorList>
    </citation>
    <scope>NUCLEOTIDE SEQUENCE</scope>
    <source>
        <strain evidence="6">CGMCC 1.15320</strain>
    </source>
</reference>
<evidence type="ECO:0000256" key="1">
    <source>
        <dbReference type="ARBA" id="ARBA00001964"/>
    </source>
</evidence>
<evidence type="ECO:0000313" key="7">
    <source>
        <dbReference type="Proteomes" id="UP000636264"/>
    </source>
</evidence>
<keyword evidence="7" id="KW-1185">Reference proteome</keyword>
<dbReference type="InterPro" id="IPR051157">
    <property type="entry name" value="PDH/Transketolase"/>
</dbReference>
<dbReference type="AlphaFoldDB" id="A0A916W9T1"/>
<evidence type="ECO:0000256" key="3">
    <source>
        <dbReference type="ARBA" id="ARBA00023052"/>
    </source>
</evidence>
<dbReference type="InterPro" id="IPR005475">
    <property type="entry name" value="Transketolase-like_Pyr-bd"/>
</dbReference>
<dbReference type="PANTHER" id="PTHR43825">
    <property type="entry name" value="PYRUVATE DEHYDROGENASE E1 COMPONENT"/>
    <property type="match status" value="1"/>
</dbReference>
<evidence type="ECO:0000313" key="6">
    <source>
        <dbReference type="EMBL" id="GGA78776.1"/>
    </source>
</evidence>
<gene>
    <name evidence="6" type="primary">tklB</name>
    <name evidence="6" type="ORF">GCM10011385_36160</name>
</gene>
<dbReference type="FunFam" id="3.40.50.970:FF:000129">
    <property type="entry name" value="Transketolase"/>
    <property type="match status" value="1"/>
</dbReference>
<evidence type="ECO:0000259" key="5">
    <source>
        <dbReference type="SMART" id="SM00861"/>
    </source>
</evidence>
<dbReference type="Proteomes" id="UP000636264">
    <property type="component" value="Unassembled WGS sequence"/>
</dbReference>
<name>A0A916W9T1_9HYPH</name>
<dbReference type="RefSeq" id="WP_210315559.1">
    <property type="nucleotide sequence ID" value="NZ_BMIF01000014.1"/>
</dbReference>
<evidence type="ECO:0000256" key="4">
    <source>
        <dbReference type="SAM" id="MobiDB-lite"/>
    </source>
</evidence>
<keyword evidence="3" id="KW-0786">Thiamine pyrophosphate</keyword>
<dbReference type="Pfam" id="PF02780">
    <property type="entry name" value="Transketolase_C"/>
    <property type="match status" value="1"/>
</dbReference>
<comment type="cofactor">
    <cofactor evidence="1">
        <name>thiamine diphosphate</name>
        <dbReference type="ChEBI" id="CHEBI:58937"/>
    </cofactor>
</comment>
<comment type="caution">
    <text evidence="6">The sequence shown here is derived from an EMBL/GenBank/DDBJ whole genome shotgun (WGS) entry which is preliminary data.</text>
</comment>
<feature type="region of interest" description="Disordered" evidence="4">
    <location>
        <begin position="1"/>
        <end position="20"/>
    </location>
</feature>
<dbReference type="Gene3D" id="3.40.50.970">
    <property type="match status" value="1"/>
</dbReference>